<reference evidence="3" key="3">
    <citation type="submission" date="2015-06" db="UniProtKB">
        <authorList>
            <consortium name="EnsemblMetazoa"/>
        </authorList>
    </citation>
    <scope>IDENTIFICATION</scope>
</reference>
<dbReference type="EMBL" id="KB294383">
    <property type="protein sequence ID" value="ELU14659.1"/>
    <property type="molecule type" value="Genomic_DNA"/>
</dbReference>
<dbReference type="EMBL" id="AMQN01018451">
    <property type="status" value="NOT_ANNOTATED_CDS"/>
    <property type="molecule type" value="Genomic_DNA"/>
</dbReference>
<dbReference type="AlphaFoldDB" id="R7V802"/>
<feature type="compositionally biased region" description="Polar residues" evidence="1">
    <location>
        <begin position="255"/>
        <end position="273"/>
    </location>
</feature>
<proteinExistence type="predicted"/>
<protein>
    <submittedName>
        <fullName evidence="2 3">Uncharacterized protein</fullName>
    </submittedName>
</protein>
<evidence type="ECO:0000313" key="2">
    <source>
        <dbReference type="EMBL" id="ELU14659.1"/>
    </source>
</evidence>
<feature type="region of interest" description="Disordered" evidence="1">
    <location>
        <begin position="255"/>
        <end position="274"/>
    </location>
</feature>
<reference evidence="4" key="1">
    <citation type="submission" date="2012-12" db="EMBL/GenBank/DDBJ databases">
        <authorList>
            <person name="Hellsten U."/>
            <person name="Grimwood J."/>
            <person name="Chapman J.A."/>
            <person name="Shapiro H."/>
            <person name="Aerts A."/>
            <person name="Otillar R.P."/>
            <person name="Terry A.Y."/>
            <person name="Boore J.L."/>
            <person name="Simakov O."/>
            <person name="Marletaz F."/>
            <person name="Cho S.-J."/>
            <person name="Edsinger-Gonzales E."/>
            <person name="Havlak P."/>
            <person name="Kuo D.-H."/>
            <person name="Larsson T."/>
            <person name="Lv J."/>
            <person name="Arendt D."/>
            <person name="Savage R."/>
            <person name="Osoegawa K."/>
            <person name="de Jong P."/>
            <person name="Lindberg D.R."/>
            <person name="Seaver E.C."/>
            <person name="Weisblat D.A."/>
            <person name="Putnam N.H."/>
            <person name="Grigoriev I.V."/>
            <person name="Rokhsar D.S."/>
        </authorList>
    </citation>
    <scope>NUCLEOTIDE SEQUENCE</scope>
    <source>
        <strain evidence="4">I ESC-2004</strain>
    </source>
</reference>
<dbReference type="HOGENOM" id="CLU_767783_0_0_1"/>
<evidence type="ECO:0000313" key="3">
    <source>
        <dbReference type="EnsemblMetazoa" id="CapteP224729"/>
    </source>
</evidence>
<sequence>MVSRIECHQNAYLLKVDPKLMRNTRNLCLLFALIKQPGGYTDQVKILVGRSGSSVSMSDFGLNVVQINGGDRSTEDGDILIQAKLCRTTARPTSGNGLIDQAELSECTRKQLVIAASALKNTAKMNRPRIDPVVKTQTFRPITRRPSFAVLKPVANQDKVAKSMTNIQKCARTIEIKAQTISTRTRFDALRTPSLPTQRAEESLLPIQVVRTVSMPGTFENMKFRRRRPRWPSLEEYMGLCTSATRKLQNVYSDVSQNGAQPGKRVSSSNSQDDGLVEDKLLDTKQSSLSPRVLPIVIPTHTCNGDSECQCCHSQADNDVTTDQPESVSGSRASSRLSVNSLSGILTASTASKHKLTYVRI</sequence>
<evidence type="ECO:0000313" key="4">
    <source>
        <dbReference type="Proteomes" id="UP000014760"/>
    </source>
</evidence>
<dbReference type="Proteomes" id="UP000014760">
    <property type="component" value="Unassembled WGS sequence"/>
</dbReference>
<accession>R7V802</accession>
<dbReference type="EnsemblMetazoa" id="CapteT224729">
    <property type="protein sequence ID" value="CapteP224729"/>
    <property type="gene ID" value="CapteG224729"/>
</dbReference>
<organism evidence="2">
    <name type="scientific">Capitella teleta</name>
    <name type="common">Polychaete worm</name>
    <dbReference type="NCBI Taxonomy" id="283909"/>
    <lineage>
        <taxon>Eukaryota</taxon>
        <taxon>Metazoa</taxon>
        <taxon>Spiralia</taxon>
        <taxon>Lophotrochozoa</taxon>
        <taxon>Annelida</taxon>
        <taxon>Polychaeta</taxon>
        <taxon>Sedentaria</taxon>
        <taxon>Scolecida</taxon>
        <taxon>Capitellidae</taxon>
        <taxon>Capitella</taxon>
    </lineage>
</organism>
<gene>
    <name evidence="2" type="ORF">CAPTEDRAFT_224729</name>
</gene>
<keyword evidence="4" id="KW-1185">Reference proteome</keyword>
<name>R7V802_CAPTE</name>
<evidence type="ECO:0000256" key="1">
    <source>
        <dbReference type="SAM" id="MobiDB-lite"/>
    </source>
</evidence>
<reference evidence="2 4" key="2">
    <citation type="journal article" date="2013" name="Nature">
        <title>Insights into bilaterian evolution from three spiralian genomes.</title>
        <authorList>
            <person name="Simakov O."/>
            <person name="Marletaz F."/>
            <person name="Cho S.J."/>
            <person name="Edsinger-Gonzales E."/>
            <person name="Havlak P."/>
            <person name="Hellsten U."/>
            <person name="Kuo D.H."/>
            <person name="Larsson T."/>
            <person name="Lv J."/>
            <person name="Arendt D."/>
            <person name="Savage R."/>
            <person name="Osoegawa K."/>
            <person name="de Jong P."/>
            <person name="Grimwood J."/>
            <person name="Chapman J.A."/>
            <person name="Shapiro H."/>
            <person name="Aerts A."/>
            <person name="Otillar R.P."/>
            <person name="Terry A.Y."/>
            <person name="Boore J.L."/>
            <person name="Grigoriev I.V."/>
            <person name="Lindberg D.R."/>
            <person name="Seaver E.C."/>
            <person name="Weisblat D.A."/>
            <person name="Putnam N.H."/>
            <person name="Rokhsar D.S."/>
        </authorList>
    </citation>
    <scope>NUCLEOTIDE SEQUENCE</scope>
    <source>
        <strain evidence="2 4">I ESC-2004</strain>
    </source>
</reference>